<name>A0ABV9DQ95_9ACTN</name>
<comment type="caution">
    <text evidence="2">The sequence shown here is derived from an EMBL/GenBank/DDBJ whole genome shotgun (WGS) entry which is preliminary data.</text>
</comment>
<accession>A0ABV9DQ95</accession>
<protein>
    <submittedName>
        <fullName evidence="2">Uncharacterized protein</fullName>
    </submittedName>
</protein>
<dbReference type="Proteomes" id="UP001595923">
    <property type="component" value="Unassembled WGS sequence"/>
</dbReference>
<gene>
    <name evidence="2" type="ORF">ACFO4E_04285</name>
</gene>
<evidence type="ECO:0000256" key="1">
    <source>
        <dbReference type="SAM" id="SignalP"/>
    </source>
</evidence>
<feature type="chain" id="PRO_5046674081" evidence="1">
    <location>
        <begin position="35"/>
        <end position="119"/>
    </location>
</feature>
<organism evidence="2 3">
    <name type="scientific">Nocardiopsis mangrovi</name>
    <dbReference type="NCBI Taxonomy" id="1179818"/>
    <lineage>
        <taxon>Bacteria</taxon>
        <taxon>Bacillati</taxon>
        <taxon>Actinomycetota</taxon>
        <taxon>Actinomycetes</taxon>
        <taxon>Streptosporangiales</taxon>
        <taxon>Nocardiopsidaceae</taxon>
        <taxon>Nocardiopsis</taxon>
    </lineage>
</organism>
<dbReference type="EMBL" id="JBHSFQ010000003">
    <property type="protein sequence ID" value="MFC4561070.1"/>
    <property type="molecule type" value="Genomic_DNA"/>
</dbReference>
<reference evidence="3" key="1">
    <citation type="journal article" date="2019" name="Int. J. Syst. Evol. Microbiol.">
        <title>The Global Catalogue of Microorganisms (GCM) 10K type strain sequencing project: providing services to taxonomists for standard genome sequencing and annotation.</title>
        <authorList>
            <consortium name="The Broad Institute Genomics Platform"/>
            <consortium name="The Broad Institute Genome Sequencing Center for Infectious Disease"/>
            <person name="Wu L."/>
            <person name="Ma J."/>
        </authorList>
    </citation>
    <scope>NUCLEOTIDE SEQUENCE [LARGE SCALE GENOMIC DNA]</scope>
    <source>
        <strain evidence="3">XZYJ18</strain>
    </source>
</reference>
<sequence length="119" mass="12367">MTTTSGTTPATLSTRVKAGLFTVLATAGMGLALAAPAAAADATAAGDVSTLRCDYYTYHSSAYSQAWGYVDTCGSYNYVRAYAQHGNLAALSGWYNVYASAYADSGTSSSHNAWVQYSS</sequence>
<evidence type="ECO:0000313" key="2">
    <source>
        <dbReference type="EMBL" id="MFC4561070.1"/>
    </source>
</evidence>
<evidence type="ECO:0000313" key="3">
    <source>
        <dbReference type="Proteomes" id="UP001595923"/>
    </source>
</evidence>
<keyword evidence="1" id="KW-0732">Signal</keyword>
<dbReference type="RefSeq" id="WP_378571692.1">
    <property type="nucleotide sequence ID" value="NZ_JBHSFQ010000003.1"/>
</dbReference>
<keyword evidence="3" id="KW-1185">Reference proteome</keyword>
<feature type="signal peptide" evidence="1">
    <location>
        <begin position="1"/>
        <end position="34"/>
    </location>
</feature>
<proteinExistence type="predicted"/>